<sequence length="232" mass="26361">MTSQKVIKPSNFSANEITYGDVRPMGTTGAKQCYVNYEGKSEPIMLHTPKMRLPYGIGKYIEEGKPTKYSLDMSFSGMDDDPKIKEFYEALNSLDEKIIADTKKNSLQWLRKKTVSEDVARTLYTPSIKVAKDKETGEVTDKYPPTFKAKIPCWDDNFTCTVWDHERNKIEGDFTEQVSKGQSVVAIVKCARVWFASGKYGVTWQVDQLKLDKPKALTGYAFTEDSDDEEDL</sequence>
<dbReference type="Pfam" id="PF19196">
    <property type="entry name" value="DUF5871"/>
    <property type="match status" value="1"/>
</dbReference>
<dbReference type="InterPro" id="IPR043804">
    <property type="entry name" value="DUF5871"/>
</dbReference>
<name>A0A6C0L2M0_9ZZZZ</name>
<dbReference type="EMBL" id="MN741020">
    <property type="protein sequence ID" value="QHU22974.1"/>
    <property type="molecule type" value="Genomic_DNA"/>
</dbReference>
<organism evidence="1">
    <name type="scientific">viral metagenome</name>
    <dbReference type="NCBI Taxonomy" id="1070528"/>
    <lineage>
        <taxon>unclassified sequences</taxon>
        <taxon>metagenomes</taxon>
        <taxon>organismal metagenomes</taxon>
    </lineage>
</organism>
<protein>
    <submittedName>
        <fullName evidence="1">Uncharacterized protein</fullName>
    </submittedName>
</protein>
<reference evidence="1" key="1">
    <citation type="journal article" date="2020" name="Nature">
        <title>Giant virus diversity and host interactions through global metagenomics.</title>
        <authorList>
            <person name="Schulz F."/>
            <person name="Roux S."/>
            <person name="Paez-Espino D."/>
            <person name="Jungbluth S."/>
            <person name="Walsh D.A."/>
            <person name="Denef V.J."/>
            <person name="McMahon K.D."/>
            <person name="Konstantinidis K.T."/>
            <person name="Eloe-Fadrosh E.A."/>
            <person name="Kyrpides N.C."/>
            <person name="Woyke T."/>
        </authorList>
    </citation>
    <scope>NUCLEOTIDE SEQUENCE</scope>
    <source>
        <strain evidence="1">GVMAG-S-ERX555907-63</strain>
    </source>
</reference>
<proteinExistence type="predicted"/>
<evidence type="ECO:0000313" key="1">
    <source>
        <dbReference type="EMBL" id="QHU22974.1"/>
    </source>
</evidence>
<accession>A0A6C0L2M0</accession>
<dbReference type="AlphaFoldDB" id="A0A6C0L2M0"/>